<reference evidence="3 4" key="1">
    <citation type="submission" date="2019-08" db="EMBL/GenBank/DDBJ databases">
        <title>Hyperibacter terrae gen. nov., sp. nov. and Hyperibacter viscosus sp. nov., two new members in the family Rhodospirillaceae isolated from the rhizosphere of Hypericum perforatum.</title>
        <authorList>
            <person name="Noviana Z."/>
        </authorList>
    </citation>
    <scope>NUCLEOTIDE SEQUENCE [LARGE SCALE GENOMIC DNA]</scope>
    <source>
        <strain evidence="3 4">R5913</strain>
    </source>
</reference>
<dbReference type="EMBL" id="CP042906">
    <property type="protein sequence ID" value="QEX16059.1"/>
    <property type="molecule type" value="Genomic_DNA"/>
</dbReference>
<feature type="domain" description="CAF17 C-terminal" evidence="2">
    <location>
        <begin position="226"/>
        <end position="296"/>
    </location>
</feature>
<evidence type="ECO:0000313" key="3">
    <source>
        <dbReference type="EMBL" id="QEX16059.1"/>
    </source>
</evidence>
<dbReference type="InterPro" id="IPR027266">
    <property type="entry name" value="TrmE/GcvT-like"/>
</dbReference>
<dbReference type="Pfam" id="PF25455">
    <property type="entry name" value="Beta-barrel_CAF17_C"/>
    <property type="match status" value="1"/>
</dbReference>
<dbReference type="SUPFAM" id="SSF103025">
    <property type="entry name" value="Folate-binding domain"/>
    <property type="match status" value="1"/>
</dbReference>
<evidence type="ECO:0000313" key="4">
    <source>
        <dbReference type="Proteomes" id="UP000326202"/>
    </source>
</evidence>
<dbReference type="PANTHER" id="PTHR22602:SF0">
    <property type="entry name" value="TRANSFERASE CAF17, MITOCHONDRIAL-RELATED"/>
    <property type="match status" value="1"/>
</dbReference>
<keyword evidence="1" id="KW-0809">Transit peptide</keyword>
<sequence length="302" mass="32066">MSQSFYLLPESRGVLAIAGDDKTEFLQGLVSNDVAKAGPAQALYSAFLTAQGKYLHDFFLAEAGGSFYIDCEAGRRDDLKRRLSLYKLRSKVTITDATASHAAALLFGGDALARLGLKPEPGSAKAFAGGVVYVDPRLAALGARAVLPREGAAAALEAAGFAAGDATAYDKLRMMQGVPDGSRDLPVEKAILLENGFDELHAIDWNKGCYLGQELTARTRYRGLVRKRLLPVTIDGPTPVPGTPVMLGDKEAGEMRSAVDGIGLALLRLEHLEGTPAPVLRAGEATLTAKKPDWVKLPETMG</sequence>
<dbReference type="GO" id="GO:0016226">
    <property type="term" value="P:iron-sulfur cluster assembly"/>
    <property type="evidence" value="ECO:0007669"/>
    <property type="project" value="TreeGrafter"/>
</dbReference>
<evidence type="ECO:0000259" key="2">
    <source>
        <dbReference type="Pfam" id="PF25455"/>
    </source>
</evidence>
<accession>A0A5J6MF88</accession>
<keyword evidence="4" id="KW-1185">Reference proteome</keyword>
<evidence type="ECO:0000256" key="1">
    <source>
        <dbReference type="ARBA" id="ARBA00022946"/>
    </source>
</evidence>
<gene>
    <name evidence="3" type="ORF">FRZ44_13510</name>
</gene>
<proteinExistence type="predicted"/>
<dbReference type="KEGG" id="htq:FRZ44_13510"/>
<dbReference type="NCBIfam" id="TIGR03317">
    <property type="entry name" value="ygfZ_signature"/>
    <property type="match status" value="1"/>
</dbReference>
<dbReference type="Proteomes" id="UP000326202">
    <property type="component" value="Chromosome"/>
</dbReference>
<dbReference type="PANTHER" id="PTHR22602">
    <property type="entry name" value="TRANSFERASE CAF17, MITOCHONDRIAL-RELATED"/>
    <property type="match status" value="1"/>
</dbReference>
<organism evidence="3 4">
    <name type="scientific">Hypericibacter terrae</name>
    <dbReference type="NCBI Taxonomy" id="2602015"/>
    <lineage>
        <taxon>Bacteria</taxon>
        <taxon>Pseudomonadati</taxon>
        <taxon>Pseudomonadota</taxon>
        <taxon>Alphaproteobacteria</taxon>
        <taxon>Rhodospirillales</taxon>
        <taxon>Dongiaceae</taxon>
        <taxon>Hypericibacter</taxon>
    </lineage>
</organism>
<dbReference type="Gene3D" id="3.30.1360.120">
    <property type="entry name" value="Probable tRNA modification gtpase trme, domain 1"/>
    <property type="match status" value="1"/>
</dbReference>
<dbReference type="InterPro" id="IPR057460">
    <property type="entry name" value="CAF17_C"/>
</dbReference>
<protein>
    <submittedName>
        <fullName evidence="3">Glycine cleavage system protein T</fullName>
    </submittedName>
</protein>
<dbReference type="InterPro" id="IPR045179">
    <property type="entry name" value="YgfZ/GcvT"/>
</dbReference>
<dbReference type="InterPro" id="IPR017703">
    <property type="entry name" value="YgfZ/GCV_T_CS"/>
</dbReference>
<dbReference type="AlphaFoldDB" id="A0A5J6MF88"/>
<name>A0A5J6MF88_9PROT</name>
<dbReference type="OrthoDB" id="9796287at2"/>
<dbReference type="RefSeq" id="WP_151176458.1">
    <property type="nucleotide sequence ID" value="NZ_CP042906.1"/>
</dbReference>